<organism evidence="2 3">
    <name type="scientific">Punica granatum</name>
    <name type="common">Pomegranate</name>
    <dbReference type="NCBI Taxonomy" id="22663"/>
    <lineage>
        <taxon>Eukaryota</taxon>
        <taxon>Viridiplantae</taxon>
        <taxon>Streptophyta</taxon>
        <taxon>Embryophyta</taxon>
        <taxon>Tracheophyta</taxon>
        <taxon>Spermatophyta</taxon>
        <taxon>Magnoliopsida</taxon>
        <taxon>eudicotyledons</taxon>
        <taxon>Gunneridae</taxon>
        <taxon>Pentapetalae</taxon>
        <taxon>rosids</taxon>
        <taxon>malvids</taxon>
        <taxon>Myrtales</taxon>
        <taxon>Lythraceae</taxon>
        <taxon>Punica</taxon>
    </lineage>
</organism>
<comment type="caution">
    <text evidence="2">The sequence shown here is derived from an EMBL/GenBank/DDBJ whole genome shotgun (WGS) entry which is preliminary data.</text>
</comment>
<feature type="domain" description="Retrovirus-related Pol polyprotein from transposon TNT 1-94-like beta-barrel" evidence="1">
    <location>
        <begin position="55"/>
        <end position="135"/>
    </location>
</feature>
<evidence type="ECO:0000313" key="2">
    <source>
        <dbReference type="EMBL" id="PKI67836.1"/>
    </source>
</evidence>
<name>A0A2I0KJ74_PUNGR</name>
<evidence type="ECO:0000313" key="3">
    <source>
        <dbReference type="Proteomes" id="UP000233551"/>
    </source>
</evidence>
<keyword evidence="3" id="KW-1185">Reference proteome</keyword>
<protein>
    <recommendedName>
        <fullName evidence="1">Retrovirus-related Pol polyprotein from transposon TNT 1-94-like beta-barrel domain-containing protein</fullName>
    </recommendedName>
</protein>
<gene>
    <name evidence="2" type="ORF">CRG98_011809</name>
</gene>
<dbReference type="Proteomes" id="UP000233551">
    <property type="component" value="Unassembled WGS sequence"/>
</dbReference>
<evidence type="ECO:0000259" key="1">
    <source>
        <dbReference type="Pfam" id="PF22936"/>
    </source>
</evidence>
<dbReference type="PANTHER" id="PTHR47592">
    <property type="entry name" value="PBF68 PROTEIN"/>
    <property type="match status" value="1"/>
</dbReference>
<dbReference type="AlphaFoldDB" id="A0A2I0KJ74"/>
<dbReference type="InterPro" id="IPR054722">
    <property type="entry name" value="PolX-like_BBD"/>
</dbReference>
<proteinExistence type="predicted"/>
<sequence length="165" mass="18449">MNGKGKSVSPLATVVVVERDSYEVKLVLAATVFTKAYEHVSGDILETSNSSETSWILDSGCSYHKCPNQELFATYEKIERDKILMGNNNACKVVGIDMMWIKMFDRIIKTLYNGRHVLELKKNPISLDTLDSPGYEYKGKGGVLKVLNGVLVVMKGMKHNGRYIL</sequence>
<dbReference type="PANTHER" id="PTHR47592:SF27">
    <property type="entry name" value="OS08G0421700 PROTEIN"/>
    <property type="match status" value="1"/>
</dbReference>
<dbReference type="EMBL" id="PGOL01000582">
    <property type="protein sequence ID" value="PKI67836.1"/>
    <property type="molecule type" value="Genomic_DNA"/>
</dbReference>
<reference evidence="2 3" key="1">
    <citation type="submission" date="2017-11" db="EMBL/GenBank/DDBJ databases">
        <title>De-novo sequencing of pomegranate (Punica granatum L.) genome.</title>
        <authorList>
            <person name="Akparov Z."/>
            <person name="Amiraslanov A."/>
            <person name="Hajiyeva S."/>
            <person name="Abbasov M."/>
            <person name="Kaur K."/>
            <person name="Hamwieh A."/>
            <person name="Solovyev V."/>
            <person name="Salamov A."/>
            <person name="Braich B."/>
            <person name="Kosarev P."/>
            <person name="Mahmoud A."/>
            <person name="Hajiyev E."/>
            <person name="Babayeva S."/>
            <person name="Izzatullayeva V."/>
            <person name="Mammadov A."/>
            <person name="Mammadov A."/>
            <person name="Sharifova S."/>
            <person name="Ojaghi J."/>
            <person name="Eynullazada K."/>
            <person name="Bayramov B."/>
            <person name="Abdulazimova A."/>
            <person name="Shahmuradov I."/>
        </authorList>
    </citation>
    <scope>NUCLEOTIDE SEQUENCE [LARGE SCALE GENOMIC DNA]</scope>
    <source>
        <strain evidence="3">cv. AG2017</strain>
        <tissue evidence="2">Leaf</tissue>
    </source>
</reference>
<dbReference type="Pfam" id="PF22936">
    <property type="entry name" value="Pol_BBD"/>
    <property type="match status" value="1"/>
</dbReference>
<accession>A0A2I0KJ74</accession>